<feature type="transmembrane region" description="Helical" evidence="1">
    <location>
        <begin position="135"/>
        <end position="159"/>
    </location>
</feature>
<feature type="transmembrane region" description="Helical" evidence="1">
    <location>
        <begin position="76"/>
        <end position="94"/>
    </location>
</feature>
<proteinExistence type="predicted"/>
<gene>
    <name evidence="2" type="ORF">L0M17_02325</name>
</gene>
<feature type="transmembrane region" description="Helical" evidence="1">
    <location>
        <begin position="179"/>
        <end position="201"/>
    </location>
</feature>
<dbReference type="EC" id="3.4.-.-" evidence="2"/>
<dbReference type="Proteomes" id="UP001202922">
    <property type="component" value="Unassembled WGS sequence"/>
</dbReference>
<feature type="transmembrane region" description="Helical" evidence="1">
    <location>
        <begin position="16"/>
        <end position="37"/>
    </location>
</feature>
<dbReference type="PANTHER" id="PTHR36844:SF1">
    <property type="entry name" value="PROTEASE PRSW"/>
    <property type="match status" value="1"/>
</dbReference>
<evidence type="ECO:0000256" key="1">
    <source>
        <dbReference type="SAM" id="Phobius"/>
    </source>
</evidence>
<dbReference type="GO" id="GO:0006508">
    <property type="term" value="P:proteolysis"/>
    <property type="evidence" value="ECO:0007669"/>
    <property type="project" value="UniProtKB-KW"/>
</dbReference>
<name>A0ABS9TWN2_9MICC</name>
<feature type="transmembrane region" description="Helical" evidence="1">
    <location>
        <begin position="208"/>
        <end position="226"/>
    </location>
</feature>
<dbReference type="RefSeq" id="WP_241050842.1">
    <property type="nucleotide sequence ID" value="NZ_JAKZBV010000001.1"/>
</dbReference>
<dbReference type="PANTHER" id="PTHR36844">
    <property type="entry name" value="PROTEASE PRSW"/>
    <property type="match status" value="1"/>
</dbReference>
<keyword evidence="1" id="KW-0812">Transmembrane</keyword>
<feature type="transmembrane region" description="Helical" evidence="1">
    <location>
        <begin position="43"/>
        <end position="64"/>
    </location>
</feature>
<protein>
    <submittedName>
        <fullName evidence="2">PrsW family glutamic-type intramembrane protease</fullName>
        <ecNumber evidence="2">3.4.-.-</ecNumber>
    </submittedName>
</protein>
<feature type="transmembrane region" description="Helical" evidence="1">
    <location>
        <begin position="100"/>
        <end position="123"/>
    </location>
</feature>
<accession>A0ABS9TWN2</accession>
<keyword evidence="2" id="KW-0378">Hydrolase</keyword>
<comment type="caution">
    <text evidence="2">The sequence shown here is derived from an EMBL/GenBank/DDBJ whole genome shotgun (WGS) entry which is preliminary data.</text>
</comment>
<keyword evidence="3" id="KW-1185">Reference proteome</keyword>
<organism evidence="2 3">
    <name type="scientific">Sinomonas terrae</name>
    <dbReference type="NCBI Taxonomy" id="2908838"/>
    <lineage>
        <taxon>Bacteria</taxon>
        <taxon>Bacillati</taxon>
        <taxon>Actinomycetota</taxon>
        <taxon>Actinomycetes</taxon>
        <taxon>Micrococcales</taxon>
        <taxon>Micrococcaceae</taxon>
        <taxon>Sinomonas</taxon>
    </lineage>
</organism>
<dbReference type="GO" id="GO:0008233">
    <property type="term" value="F:peptidase activity"/>
    <property type="evidence" value="ECO:0007669"/>
    <property type="project" value="UniProtKB-KW"/>
</dbReference>
<reference evidence="2 3" key="1">
    <citation type="submission" date="2022-03" db="EMBL/GenBank/DDBJ databases">
        <title>Sinomonas sp. isolated from a soil.</title>
        <authorList>
            <person name="Han J."/>
            <person name="Kim D.-U."/>
        </authorList>
    </citation>
    <scope>NUCLEOTIDE SEQUENCE [LARGE SCALE GENOMIC DNA]</scope>
    <source>
        <strain evidence="2 3">5-5</strain>
    </source>
</reference>
<feature type="transmembrane region" description="Helical" evidence="1">
    <location>
        <begin position="264"/>
        <end position="288"/>
    </location>
</feature>
<evidence type="ECO:0000313" key="3">
    <source>
        <dbReference type="Proteomes" id="UP001202922"/>
    </source>
</evidence>
<keyword evidence="1" id="KW-0472">Membrane</keyword>
<feature type="transmembrane region" description="Helical" evidence="1">
    <location>
        <begin position="232"/>
        <end position="252"/>
    </location>
</feature>
<dbReference type="EMBL" id="JAKZBV010000001">
    <property type="protein sequence ID" value="MCH6468831.1"/>
    <property type="molecule type" value="Genomic_DNA"/>
</dbReference>
<keyword evidence="1" id="KW-1133">Transmembrane helix</keyword>
<dbReference type="Pfam" id="PF13367">
    <property type="entry name" value="PrsW-protease"/>
    <property type="match status" value="1"/>
</dbReference>
<evidence type="ECO:0000313" key="2">
    <source>
        <dbReference type="EMBL" id="MCH6468831.1"/>
    </source>
</evidence>
<keyword evidence="2" id="KW-0645">Protease</keyword>
<dbReference type="InterPro" id="IPR026898">
    <property type="entry name" value="PrsW"/>
</dbReference>
<sequence length="308" mass="32577">MDANYYPARRTHRHGWWWKALLIGLALWIATIFVTASTLNTNLIPTLILLGSFLVPFSVVLFAVERVTGNLAPIHVFLAFFAGGVVGVLAASLLEADLHVTTWIYLRVGLIEEAVKAVVLLVVGRSVVPKTARQGALLGAAVGAGFAAFESAGYAFNAAVTSQGIDLASMLQTEAMRSILTPVCHVLWTALLGAVIFGATGRTAKYRLTGRVIVAFIVVVILHALWDSMGGLAALIAVVVTGNAVPALQYGFLRPGTSAEVSSLSSVFYFAGIIIISAVGLVGLRLALRRHNDLPPKLAHGPYPGSPL</sequence>